<dbReference type="AlphaFoldDB" id="A0A914RRK9"/>
<evidence type="ECO:0000313" key="1">
    <source>
        <dbReference type="Proteomes" id="UP000887564"/>
    </source>
</evidence>
<keyword evidence="1" id="KW-1185">Reference proteome</keyword>
<proteinExistence type="predicted"/>
<reference evidence="2" key="1">
    <citation type="submission" date="2022-11" db="UniProtKB">
        <authorList>
            <consortium name="WormBaseParasite"/>
        </authorList>
    </citation>
    <scope>IDENTIFICATION</scope>
</reference>
<accession>A0A914RRK9</accession>
<dbReference type="WBParaSite" id="PEQ_0000458401-mRNA-1">
    <property type="protein sequence ID" value="PEQ_0000458401-mRNA-1"/>
    <property type="gene ID" value="PEQ_0000458401"/>
</dbReference>
<protein>
    <submittedName>
        <fullName evidence="2">Uncharacterized protein</fullName>
    </submittedName>
</protein>
<sequence length="111" mass="12397">MKDVTAAEFDLIFELLRSMGAYQSTHGRAFLCKMVFEQIGMDRPFPIVITSSEARVHVFSRLHPLTGLLVMCYFHTFFYDTVIAIIEGISAAGILAAPMKPTGNLIRKCLP</sequence>
<evidence type="ECO:0000313" key="2">
    <source>
        <dbReference type="WBParaSite" id="PEQ_0000458401-mRNA-1"/>
    </source>
</evidence>
<name>A0A914RRK9_PAREQ</name>
<dbReference type="Proteomes" id="UP000887564">
    <property type="component" value="Unplaced"/>
</dbReference>
<organism evidence="1 2">
    <name type="scientific">Parascaris equorum</name>
    <name type="common">Equine roundworm</name>
    <dbReference type="NCBI Taxonomy" id="6256"/>
    <lineage>
        <taxon>Eukaryota</taxon>
        <taxon>Metazoa</taxon>
        <taxon>Ecdysozoa</taxon>
        <taxon>Nematoda</taxon>
        <taxon>Chromadorea</taxon>
        <taxon>Rhabditida</taxon>
        <taxon>Spirurina</taxon>
        <taxon>Ascaridomorpha</taxon>
        <taxon>Ascaridoidea</taxon>
        <taxon>Ascarididae</taxon>
        <taxon>Parascaris</taxon>
    </lineage>
</organism>